<keyword evidence="2" id="KW-1185">Reference proteome</keyword>
<protein>
    <submittedName>
        <fullName evidence="1">Uncharacterized protein</fullName>
    </submittedName>
</protein>
<gene>
    <name evidence="1" type="ORF">SCUCBS95973_007120</name>
</gene>
<evidence type="ECO:0000313" key="1">
    <source>
        <dbReference type="EMBL" id="CAK7229143.1"/>
    </source>
</evidence>
<reference evidence="1 2" key="1">
    <citation type="submission" date="2024-01" db="EMBL/GenBank/DDBJ databases">
        <authorList>
            <person name="Allen C."/>
            <person name="Tagirdzhanova G."/>
        </authorList>
    </citation>
    <scope>NUCLEOTIDE SEQUENCE [LARGE SCALE GENOMIC DNA]</scope>
</reference>
<name>A0ABP0CBE6_9PEZI</name>
<dbReference type="Proteomes" id="UP001642405">
    <property type="component" value="Unassembled WGS sequence"/>
</dbReference>
<dbReference type="EMBL" id="CAWUHB010000047">
    <property type="protein sequence ID" value="CAK7229143.1"/>
    <property type="molecule type" value="Genomic_DNA"/>
</dbReference>
<sequence length="228" mass="25474">MCCLVTIVWPCSHTVETFVKCEGALILDQGKDHAEADIKFMAAGVYYRPCNEVRLLSTPNPKEIPFCRFPSCVPNYWSCCQCKPLKQFGSLSGDECGTKHVSRKERLERLAPTSSAKNAERDLQQGEGVCGDDMDEERRAGYGMAPSVTAVPCSVDETCYGCQTENHVNDREISLEEMRVCMDELQDVCPLLLEESEYDGKTDCGHLLLCQRHPVDAAQLQRLLELAL</sequence>
<comment type="caution">
    <text evidence="1">The sequence shown here is derived from an EMBL/GenBank/DDBJ whole genome shotgun (WGS) entry which is preliminary data.</text>
</comment>
<organism evidence="1 2">
    <name type="scientific">Sporothrix curviconia</name>
    <dbReference type="NCBI Taxonomy" id="1260050"/>
    <lineage>
        <taxon>Eukaryota</taxon>
        <taxon>Fungi</taxon>
        <taxon>Dikarya</taxon>
        <taxon>Ascomycota</taxon>
        <taxon>Pezizomycotina</taxon>
        <taxon>Sordariomycetes</taxon>
        <taxon>Sordariomycetidae</taxon>
        <taxon>Ophiostomatales</taxon>
        <taxon>Ophiostomataceae</taxon>
        <taxon>Sporothrix</taxon>
    </lineage>
</organism>
<proteinExistence type="predicted"/>
<evidence type="ECO:0000313" key="2">
    <source>
        <dbReference type="Proteomes" id="UP001642405"/>
    </source>
</evidence>
<accession>A0ABP0CBE6</accession>